<dbReference type="AlphaFoldDB" id="A0A7J7E6Y9"/>
<accession>A0A7J7E6Y9</accession>
<gene>
    <name evidence="2" type="ORF">HPG69_008172</name>
</gene>
<sequence>MQGRFIVTLRMILGVKSLVLLLLWDMPGSLPHFCCDPFFTEKLNSFSDLDHGHVHAEPICLQLDNILLALD</sequence>
<evidence type="ECO:0000256" key="1">
    <source>
        <dbReference type="SAM" id="SignalP"/>
    </source>
</evidence>
<dbReference type="EMBL" id="JACDTQ010003919">
    <property type="protein sequence ID" value="KAF5911575.1"/>
    <property type="molecule type" value="Genomic_DNA"/>
</dbReference>
<keyword evidence="1" id="KW-0732">Signal</keyword>
<feature type="signal peptide" evidence="1">
    <location>
        <begin position="1"/>
        <end position="31"/>
    </location>
</feature>
<comment type="caution">
    <text evidence="2">The sequence shown here is derived from an EMBL/GenBank/DDBJ whole genome shotgun (WGS) entry which is preliminary data.</text>
</comment>
<reference evidence="2 3" key="1">
    <citation type="journal article" date="2020" name="Mol. Biol. Evol.">
        <title>Interspecific Gene Flow and the Evolution of Specialization in Black and White Rhinoceros.</title>
        <authorList>
            <person name="Moodley Y."/>
            <person name="Westbury M.V."/>
            <person name="Russo I.M."/>
            <person name="Gopalakrishnan S."/>
            <person name="Rakotoarivelo A."/>
            <person name="Olsen R.A."/>
            <person name="Prost S."/>
            <person name="Tunstall T."/>
            <person name="Ryder O.A."/>
            <person name="Dalen L."/>
            <person name="Bruford M.W."/>
        </authorList>
    </citation>
    <scope>NUCLEOTIDE SEQUENCE [LARGE SCALE GENOMIC DNA]</scope>
    <source>
        <strain evidence="2">SBR-YM</strain>
        <tissue evidence="2">Skin</tissue>
    </source>
</reference>
<evidence type="ECO:0000313" key="2">
    <source>
        <dbReference type="EMBL" id="KAF5911575.1"/>
    </source>
</evidence>
<keyword evidence="3" id="KW-1185">Reference proteome</keyword>
<protein>
    <submittedName>
        <fullName evidence="2">Uncharacterized protein</fullName>
    </submittedName>
</protein>
<dbReference type="Proteomes" id="UP000551758">
    <property type="component" value="Unassembled WGS sequence"/>
</dbReference>
<organism evidence="2 3">
    <name type="scientific">Diceros bicornis minor</name>
    <name type="common">South-central black rhinoceros</name>
    <dbReference type="NCBI Taxonomy" id="77932"/>
    <lineage>
        <taxon>Eukaryota</taxon>
        <taxon>Metazoa</taxon>
        <taxon>Chordata</taxon>
        <taxon>Craniata</taxon>
        <taxon>Vertebrata</taxon>
        <taxon>Euteleostomi</taxon>
        <taxon>Mammalia</taxon>
        <taxon>Eutheria</taxon>
        <taxon>Laurasiatheria</taxon>
        <taxon>Perissodactyla</taxon>
        <taxon>Rhinocerotidae</taxon>
        <taxon>Diceros</taxon>
    </lineage>
</organism>
<feature type="chain" id="PRO_5029553596" evidence="1">
    <location>
        <begin position="32"/>
        <end position="71"/>
    </location>
</feature>
<proteinExistence type="predicted"/>
<evidence type="ECO:0000313" key="3">
    <source>
        <dbReference type="Proteomes" id="UP000551758"/>
    </source>
</evidence>
<name>A0A7J7E6Y9_DICBM</name>